<evidence type="ECO:0000313" key="2">
    <source>
        <dbReference type="Proteomes" id="UP001060215"/>
    </source>
</evidence>
<organism evidence="1 2">
    <name type="scientific">Camellia lanceoleosa</name>
    <dbReference type="NCBI Taxonomy" id="1840588"/>
    <lineage>
        <taxon>Eukaryota</taxon>
        <taxon>Viridiplantae</taxon>
        <taxon>Streptophyta</taxon>
        <taxon>Embryophyta</taxon>
        <taxon>Tracheophyta</taxon>
        <taxon>Spermatophyta</taxon>
        <taxon>Magnoliopsida</taxon>
        <taxon>eudicotyledons</taxon>
        <taxon>Gunneridae</taxon>
        <taxon>Pentapetalae</taxon>
        <taxon>asterids</taxon>
        <taxon>Ericales</taxon>
        <taxon>Theaceae</taxon>
        <taxon>Camellia</taxon>
    </lineage>
</organism>
<dbReference type="EMBL" id="CM045764">
    <property type="protein sequence ID" value="KAI8008395.1"/>
    <property type="molecule type" value="Genomic_DNA"/>
</dbReference>
<dbReference type="Proteomes" id="UP001060215">
    <property type="component" value="Chromosome 7"/>
</dbReference>
<reference evidence="1 2" key="1">
    <citation type="journal article" date="2022" name="Plant J.">
        <title>Chromosome-level genome of Camellia lanceoleosa provides a valuable resource for understanding genome evolution and self-incompatibility.</title>
        <authorList>
            <person name="Gong W."/>
            <person name="Xiao S."/>
            <person name="Wang L."/>
            <person name="Liao Z."/>
            <person name="Chang Y."/>
            <person name="Mo W."/>
            <person name="Hu G."/>
            <person name="Li W."/>
            <person name="Zhao G."/>
            <person name="Zhu H."/>
            <person name="Hu X."/>
            <person name="Ji K."/>
            <person name="Xiang X."/>
            <person name="Song Q."/>
            <person name="Yuan D."/>
            <person name="Jin S."/>
            <person name="Zhang L."/>
        </authorList>
    </citation>
    <scope>NUCLEOTIDE SEQUENCE [LARGE SCALE GENOMIC DNA]</scope>
    <source>
        <strain evidence="1">SQ_2022a</strain>
    </source>
</reference>
<comment type="caution">
    <text evidence="1">The sequence shown here is derived from an EMBL/GenBank/DDBJ whole genome shotgun (WGS) entry which is preliminary data.</text>
</comment>
<evidence type="ECO:0000313" key="1">
    <source>
        <dbReference type="EMBL" id="KAI8008395.1"/>
    </source>
</evidence>
<protein>
    <submittedName>
        <fullName evidence="1">Uncharacterized protein</fullName>
    </submittedName>
</protein>
<name>A0ACC0H5G3_9ERIC</name>
<keyword evidence="2" id="KW-1185">Reference proteome</keyword>
<proteinExistence type="predicted"/>
<gene>
    <name evidence="1" type="ORF">LOK49_LG07G01634</name>
</gene>
<sequence>MIFSSISRQNYPEWLLAAVYASPNPKTRDELLDNLEDIAHNNHMPRLLAGDFNDHTGLKEKRSFSTNQNLNQSQSHGQKFVTHINNCKLMDLGYTGPSLTWSNNIQGWAKTLSHLDRALYNAEWRTRFPEGFARNLPRILQPFTYASLHPWQAPV</sequence>
<accession>A0ACC0H5G3</accession>